<dbReference type="PANTHER" id="PTHR10668:SF103">
    <property type="entry name" value="PYRIDINE NUCLEOTIDE-DISULFIDE OXIDOREDUCTASE DOMAIN-CONTAINING PROTEIN 2"/>
    <property type="match status" value="1"/>
</dbReference>
<dbReference type="Gene3D" id="3.50.50.60">
    <property type="entry name" value="FAD/NAD(P)-binding domain"/>
    <property type="match status" value="1"/>
</dbReference>
<evidence type="ECO:0000313" key="2">
    <source>
        <dbReference type="Proteomes" id="UP000234530"/>
    </source>
</evidence>
<dbReference type="EMBL" id="CP025430">
    <property type="protein sequence ID" value="AUH65588.1"/>
    <property type="molecule type" value="Genomic_DNA"/>
</dbReference>
<evidence type="ECO:0000313" key="1">
    <source>
        <dbReference type="EMBL" id="AUH65588.1"/>
    </source>
</evidence>
<dbReference type="SUPFAM" id="SSF51905">
    <property type="entry name" value="FAD/NAD(P)-binding domain"/>
    <property type="match status" value="1"/>
</dbReference>
<organism evidence="1 2">
    <name type="scientific">Paracoccus zhejiangensis</name>
    <dbReference type="NCBI Taxonomy" id="1077935"/>
    <lineage>
        <taxon>Bacteria</taxon>
        <taxon>Pseudomonadati</taxon>
        <taxon>Pseudomonadota</taxon>
        <taxon>Alphaproteobacteria</taxon>
        <taxon>Rhodobacterales</taxon>
        <taxon>Paracoccaceae</taxon>
        <taxon>Paracoccus</taxon>
    </lineage>
</organism>
<accession>A0A2H5F1Z9</accession>
<sequence>MDDFYAARSGLIPPLPWSTFSPPFSDPASSDPSREAIFFQRLEVLSGFDAARQLWESPQMQAANISGGRWGGVQGSDPGSGSQAWSMLTHMNGRPMPKGGSGMVSTSLGRFIEAHQGTVLTNMPVVALMIEDGRCTGVECADGSRFRGRKGVVSTIHVKHLMQMAPSDLWGQAFTDSVEVWQPEMAMFAFHFALKGSPEYPLAGGGSVTGAEASIMERPESIFKLNEDNARGELTLEDYPLQIVHAAGYDRSRAPDGFSLLKIEGGMPYALKEGPEHWDAIKDEVADQVLDRYLRYTPNLTRENVLARVIMSPIDIERMNPAMWRGSVHHLDKRWGNFAPYRMPIPGLYQTGACTAPGGSVTGQPGRNAAIAILEDDGKTLAEVVGRG</sequence>
<keyword evidence="2" id="KW-1185">Reference proteome</keyword>
<protein>
    <recommendedName>
        <fullName evidence="3">Amine oxidase domain-containing protein</fullName>
    </recommendedName>
</protein>
<evidence type="ECO:0008006" key="3">
    <source>
        <dbReference type="Google" id="ProtNLM"/>
    </source>
</evidence>
<dbReference type="KEGG" id="pzh:CX676_16720"/>
<dbReference type="Proteomes" id="UP000234530">
    <property type="component" value="Chromosome"/>
</dbReference>
<dbReference type="GO" id="GO:0005829">
    <property type="term" value="C:cytosol"/>
    <property type="evidence" value="ECO:0007669"/>
    <property type="project" value="TreeGrafter"/>
</dbReference>
<proteinExistence type="predicted"/>
<dbReference type="RefSeq" id="WP_101753562.1">
    <property type="nucleotide sequence ID" value="NZ_CP025430.1"/>
</dbReference>
<dbReference type="InterPro" id="IPR036188">
    <property type="entry name" value="FAD/NAD-bd_sf"/>
</dbReference>
<gene>
    <name evidence="1" type="ORF">CX676_16720</name>
</gene>
<dbReference type="PANTHER" id="PTHR10668">
    <property type="entry name" value="PHYTOENE DEHYDROGENASE"/>
    <property type="match status" value="1"/>
</dbReference>
<name>A0A2H5F1Z9_9RHOB</name>
<dbReference type="AlphaFoldDB" id="A0A2H5F1Z9"/>
<dbReference type="OrthoDB" id="9774675at2"/>
<reference evidence="1 2" key="1">
    <citation type="journal article" date="2013" name="Antonie Van Leeuwenhoek">
        <title>Paracoccus zhejiangensis sp. nov., isolated from activated sludge in wastewater-treatment system.</title>
        <authorList>
            <person name="Wu Z.G."/>
            <person name="Zhang D.F."/>
            <person name="Liu Y.L."/>
            <person name="Wang F."/>
            <person name="Jiang X."/>
            <person name="Li C."/>
            <person name="Li S.P."/>
            <person name="Hong Q."/>
            <person name="Li W.J."/>
        </authorList>
    </citation>
    <scope>NUCLEOTIDE SEQUENCE [LARGE SCALE GENOMIC DNA]</scope>
    <source>
        <strain evidence="1 2">J6</strain>
    </source>
</reference>